<feature type="transmembrane region" description="Helical" evidence="1">
    <location>
        <begin position="7"/>
        <end position="27"/>
    </location>
</feature>
<accession>I0JLB8</accession>
<keyword evidence="3" id="KW-1185">Reference proteome</keyword>
<dbReference type="HOGENOM" id="CLU_2935108_0_0_9"/>
<gene>
    <name evidence="2" type="ordered locus">HBHAL_2592</name>
</gene>
<dbReference type="Proteomes" id="UP000007397">
    <property type="component" value="Chromosome"/>
</dbReference>
<name>I0JLB8_HALH3</name>
<keyword evidence="1" id="KW-1133">Transmembrane helix</keyword>
<evidence type="ECO:0000313" key="3">
    <source>
        <dbReference type="Proteomes" id="UP000007397"/>
    </source>
</evidence>
<feature type="transmembrane region" description="Helical" evidence="1">
    <location>
        <begin position="33"/>
        <end position="53"/>
    </location>
</feature>
<dbReference type="EMBL" id="HE717023">
    <property type="protein sequence ID" value="CCG44938.1"/>
    <property type="molecule type" value="Genomic_DNA"/>
</dbReference>
<protein>
    <submittedName>
        <fullName evidence="2">Uncharacterized protein</fullName>
    </submittedName>
</protein>
<dbReference type="KEGG" id="hhd:HBHAL_2592"/>
<keyword evidence="1" id="KW-0812">Transmembrane</keyword>
<sequence length="60" mass="6653">MKLSQQIILGMAIALGLFLGFQLGTLLSDQFLIIWGIALLVGLLFRFIAQFLLTSLSNRN</sequence>
<organism evidence="2 3">
    <name type="scientific">Halobacillus halophilus (strain ATCC 35676 / DSM 2266 / JCM 20832 / KCTC 3685 / LMG 17431 / NBRC 102448 / NCIMB 2269)</name>
    <name type="common">Sporosarcina halophila</name>
    <dbReference type="NCBI Taxonomy" id="866895"/>
    <lineage>
        <taxon>Bacteria</taxon>
        <taxon>Bacillati</taxon>
        <taxon>Bacillota</taxon>
        <taxon>Bacilli</taxon>
        <taxon>Bacillales</taxon>
        <taxon>Bacillaceae</taxon>
        <taxon>Halobacillus</taxon>
    </lineage>
</organism>
<dbReference type="AlphaFoldDB" id="I0JLB8"/>
<reference evidence="2 3" key="1">
    <citation type="journal article" date="2013" name="Environ. Microbiol.">
        <title>Chloride and organic osmolytes: a hybrid strategy to cope with elevated salinities by the moderately halophilic, chloride-dependent bacterium Halobacillus halophilus.</title>
        <authorList>
            <person name="Saum S.H."/>
            <person name="Pfeiffer F."/>
            <person name="Palm P."/>
            <person name="Rampp M."/>
            <person name="Schuster S.C."/>
            <person name="Muller V."/>
            <person name="Oesterhelt D."/>
        </authorList>
    </citation>
    <scope>NUCLEOTIDE SEQUENCE [LARGE SCALE GENOMIC DNA]</scope>
    <source>
        <strain evidence="3">ATCC 35676 / DSM 2266 / JCM 20832 / KCTC 3685 / LMG 17431 / NBRC 102448 / NCIMB 2269</strain>
    </source>
</reference>
<evidence type="ECO:0000256" key="1">
    <source>
        <dbReference type="SAM" id="Phobius"/>
    </source>
</evidence>
<evidence type="ECO:0000313" key="2">
    <source>
        <dbReference type="EMBL" id="CCG44938.1"/>
    </source>
</evidence>
<proteinExistence type="predicted"/>
<keyword evidence="1" id="KW-0472">Membrane</keyword>
<dbReference type="RefSeq" id="WP_014642833.1">
    <property type="nucleotide sequence ID" value="NC_017668.1"/>
</dbReference>
<dbReference type="PATRIC" id="fig|866895.3.peg.1604"/>